<dbReference type="OrthoDB" id="10276357at2759"/>
<dbReference type="AlphaFoldDB" id="A0A0L8GE95"/>
<accession>A0A0L8GE95</accession>
<name>A0A0L8GE95_OCTBM</name>
<sequence length="158" mass="18044">MPGQANNGSKKMMDCPPASTKLMSLCDLCSCWWNCMIFSESATIPDPFINTIPDTLQESSSPQDIVTQPTSTALVPVNVDKRWQFDGGRVKSNFGHVSFSKGNMSKEDRKRLMDMKEERHKIKLEILKLEREMIKNKMRSDDDTRIKLITEEVTLSKK</sequence>
<reference evidence="1" key="1">
    <citation type="submission" date="2015-07" db="EMBL/GenBank/DDBJ databases">
        <title>MeaNS - Measles Nucleotide Surveillance Program.</title>
        <authorList>
            <person name="Tran T."/>
            <person name="Druce J."/>
        </authorList>
    </citation>
    <scope>NUCLEOTIDE SEQUENCE</scope>
    <source>
        <strain evidence="1">UCB-OBI-ISO-001</strain>
        <tissue evidence="1">Gonad</tissue>
    </source>
</reference>
<proteinExistence type="predicted"/>
<protein>
    <submittedName>
        <fullName evidence="1">Uncharacterized protein</fullName>
    </submittedName>
</protein>
<dbReference type="EMBL" id="KQ422263">
    <property type="protein sequence ID" value="KOF75248.1"/>
    <property type="molecule type" value="Genomic_DNA"/>
</dbReference>
<organism evidence="1">
    <name type="scientific">Octopus bimaculoides</name>
    <name type="common">California two-spotted octopus</name>
    <dbReference type="NCBI Taxonomy" id="37653"/>
    <lineage>
        <taxon>Eukaryota</taxon>
        <taxon>Metazoa</taxon>
        <taxon>Spiralia</taxon>
        <taxon>Lophotrochozoa</taxon>
        <taxon>Mollusca</taxon>
        <taxon>Cephalopoda</taxon>
        <taxon>Coleoidea</taxon>
        <taxon>Octopodiformes</taxon>
        <taxon>Octopoda</taxon>
        <taxon>Incirrata</taxon>
        <taxon>Octopodidae</taxon>
        <taxon>Octopus</taxon>
    </lineage>
</organism>
<gene>
    <name evidence="1" type="ORF">OCBIM_22035061mg</name>
</gene>
<dbReference type="KEGG" id="obi:106877449"/>
<evidence type="ECO:0000313" key="1">
    <source>
        <dbReference type="EMBL" id="KOF75248.1"/>
    </source>
</evidence>